<reference evidence="2" key="2">
    <citation type="journal article" date="2021" name="Sci. Rep.">
        <title>The distribution of antibiotic resistance genes in chicken gut microbiota commensals.</title>
        <authorList>
            <person name="Juricova H."/>
            <person name="Matiasovicova J."/>
            <person name="Kubasova T."/>
            <person name="Cejkova D."/>
            <person name="Rychlik I."/>
        </authorList>
    </citation>
    <scope>NUCLEOTIDE SEQUENCE</scope>
    <source>
        <strain evidence="2">An559</strain>
    </source>
</reference>
<protein>
    <recommendedName>
        <fullName evidence="4">Zn-finger containing protein</fullName>
    </recommendedName>
</protein>
<evidence type="ECO:0000313" key="2">
    <source>
        <dbReference type="EMBL" id="MBM6920305.1"/>
    </source>
</evidence>
<sequence length="134" mass="15856">MNRLFDFLRRFLYGRYGNDALGFATLIGYLILSILSSALNNLILMIPALLLLIVYFYRFMSKRTAARYQENQVFLRIWGGVKRFFTHPIAFFKDHLHYAYFTCPTCKQKLRVPRKKGKVRVRCPKCGTEFIKKT</sequence>
<dbReference type="Proteomes" id="UP000774750">
    <property type="component" value="Unassembled WGS sequence"/>
</dbReference>
<feature type="transmembrane region" description="Helical" evidence="1">
    <location>
        <begin position="38"/>
        <end position="57"/>
    </location>
</feature>
<dbReference type="RefSeq" id="WP_204444970.1">
    <property type="nucleotide sequence ID" value="NZ_JACJKY010000004.1"/>
</dbReference>
<proteinExistence type="predicted"/>
<organism evidence="2 3">
    <name type="scientific">Merdimmobilis hominis</name>
    <dbReference type="NCBI Taxonomy" id="2897707"/>
    <lineage>
        <taxon>Bacteria</taxon>
        <taxon>Bacillati</taxon>
        <taxon>Bacillota</taxon>
        <taxon>Clostridia</taxon>
        <taxon>Eubacteriales</taxon>
        <taxon>Oscillospiraceae</taxon>
        <taxon>Merdimmobilis</taxon>
    </lineage>
</organism>
<name>A0A939BDK1_9FIRM</name>
<dbReference type="Gene3D" id="2.20.28.160">
    <property type="match status" value="1"/>
</dbReference>
<dbReference type="EMBL" id="JACJKY010000004">
    <property type="protein sequence ID" value="MBM6920305.1"/>
    <property type="molecule type" value="Genomic_DNA"/>
</dbReference>
<keyword evidence="1" id="KW-0812">Transmembrane</keyword>
<evidence type="ECO:0000256" key="1">
    <source>
        <dbReference type="SAM" id="Phobius"/>
    </source>
</evidence>
<gene>
    <name evidence="2" type="ORF">H6A12_03925</name>
</gene>
<feature type="transmembrane region" description="Helical" evidence="1">
    <location>
        <begin position="12"/>
        <end position="32"/>
    </location>
</feature>
<reference evidence="2" key="1">
    <citation type="submission" date="2020-08" db="EMBL/GenBank/DDBJ databases">
        <authorList>
            <person name="Cejkova D."/>
            <person name="Kubasova T."/>
            <person name="Jahodarova E."/>
            <person name="Rychlik I."/>
        </authorList>
    </citation>
    <scope>NUCLEOTIDE SEQUENCE</scope>
    <source>
        <strain evidence="2">An559</strain>
    </source>
</reference>
<accession>A0A939BDK1</accession>
<evidence type="ECO:0008006" key="4">
    <source>
        <dbReference type="Google" id="ProtNLM"/>
    </source>
</evidence>
<keyword evidence="1" id="KW-0472">Membrane</keyword>
<evidence type="ECO:0000313" key="3">
    <source>
        <dbReference type="Proteomes" id="UP000774750"/>
    </source>
</evidence>
<dbReference type="CDD" id="cd20335">
    <property type="entry name" value="BRcat_RBR"/>
    <property type="match status" value="1"/>
</dbReference>
<comment type="caution">
    <text evidence="2">The sequence shown here is derived from an EMBL/GenBank/DDBJ whole genome shotgun (WGS) entry which is preliminary data.</text>
</comment>
<dbReference type="AlphaFoldDB" id="A0A939BDK1"/>
<keyword evidence="3" id="KW-1185">Reference proteome</keyword>
<keyword evidence="1" id="KW-1133">Transmembrane helix</keyword>